<accession>A0ACC3SL17</accession>
<protein>
    <submittedName>
        <fullName evidence="1">Uncharacterized protein</fullName>
    </submittedName>
</protein>
<name>A0ACC3SL17_9PEZI</name>
<organism evidence="1 2">
    <name type="scientific">Zalaria obscura</name>
    <dbReference type="NCBI Taxonomy" id="2024903"/>
    <lineage>
        <taxon>Eukaryota</taxon>
        <taxon>Fungi</taxon>
        <taxon>Dikarya</taxon>
        <taxon>Ascomycota</taxon>
        <taxon>Pezizomycotina</taxon>
        <taxon>Dothideomycetes</taxon>
        <taxon>Dothideomycetidae</taxon>
        <taxon>Dothideales</taxon>
        <taxon>Zalariaceae</taxon>
        <taxon>Zalaria</taxon>
    </lineage>
</organism>
<dbReference type="Proteomes" id="UP001320706">
    <property type="component" value="Unassembled WGS sequence"/>
</dbReference>
<dbReference type="EMBL" id="JAMKPW020000011">
    <property type="protein sequence ID" value="KAK8213402.1"/>
    <property type="molecule type" value="Genomic_DNA"/>
</dbReference>
<evidence type="ECO:0000313" key="1">
    <source>
        <dbReference type="EMBL" id="KAK8213402.1"/>
    </source>
</evidence>
<keyword evidence="2" id="KW-1185">Reference proteome</keyword>
<sequence length="142" mass="15750">MELREFAFGKGENMGSNPILAYRSIQSSYSTEILPAVGTLASPYCQSEMAFKSQKEAEAEVRKWGFSHVFTWTDGPNAHYPPHDHSGLTTHLILRGQLTVTYPDDPSPSKETFGPGGRLDVDARRSHEVWMGPEGCTYVIGE</sequence>
<evidence type="ECO:0000313" key="2">
    <source>
        <dbReference type="Proteomes" id="UP001320706"/>
    </source>
</evidence>
<proteinExistence type="predicted"/>
<gene>
    <name evidence="1" type="ORF">M8818_002701</name>
</gene>
<comment type="caution">
    <text evidence="1">The sequence shown here is derived from an EMBL/GenBank/DDBJ whole genome shotgun (WGS) entry which is preliminary data.</text>
</comment>
<reference evidence="1" key="1">
    <citation type="submission" date="2024-02" db="EMBL/GenBank/DDBJ databases">
        <title>Metagenome Assembled Genome of Zalaria obscura JY119.</title>
        <authorList>
            <person name="Vighnesh L."/>
            <person name="Jagadeeshwari U."/>
            <person name="Venkata Ramana C."/>
            <person name="Sasikala C."/>
        </authorList>
    </citation>
    <scope>NUCLEOTIDE SEQUENCE</scope>
    <source>
        <strain evidence="1">JY119</strain>
    </source>
</reference>